<comment type="caution">
    <text evidence="1">The sequence shown here is derived from an EMBL/GenBank/DDBJ whole genome shotgun (WGS) entry which is preliminary data.</text>
</comment>
<proteinExistence type="predicted"/>
<accession>A0A5B6TE77</accession>
<dbReference type="AlphaFoldDB" id="A0A5B6TE77"/>
<protein>
    <submittedName>
        <fullName evidence="1">Uncharacterized protein</fullName>
    </submittedName>
</protein>
<sequence length="144" mass="15511">MRGKLRHIVLLVVAFCLLTGSIGVAATHRFCAMLGMSQMEEAGLKSDGSDCCAAEKKSSCPAEVTKVDQQSCCSFSVTYHKLDIPSILKFSKVELLAISPMLTTSFLVPPVATVPVIGSWAFYSDSSPPLAGRELLHRLHTLIV</sequence>
<gene>
    <name evidence="1" type="ORF">FOA19_09490</name>
</gene>
<evidence type="ECO:0000313" key="1">
    <source>
        <dbReference type="EMBL" id="KAA3437540.1"/>
    </source>
</evidence>
<dbReference type="RefSeq" id="WP_149090604.1">
    <property type="nucleotide sequence ID" value="NZ_VKKY01000002.1"/>
</dbReference>
<evidence type="ECO:0000313" key="2">
    <source>
        <dbReference type="Proteomes" id="UP000324133"/>
    </source>
</evidence>
<dbReference type="EMBL" id="VKKY01000002">
    <property type="protein sequence ID" value="KAA3437540.1"/>
    <property type="molecule type" value="Genomic_DNA"/>
</dbReference>
<name>A0A5B6TE77_9BACT</name>
<keyword evidence="2" id="KW-1185">Reference proteome</keyword>
<organism evidence="1 2">
    <name type="scientific">Rufibacter hautae</name>
    <dbReference type="NCBI Taxonomy" id="2595005"/>
    <lineage>
        <taxon>Bacteria</taxon>
        <taxon>Pseudomonadati</taxon>
        <taxon>Bacteroidota</taxon>
        <taxon>Cytophagia</taxon>
        <taxon>Cytophagales</taxon>
        <taxon>Hymenobacteraceae</taxon>
        <taxon>Rufibacter</taxon>
    </lineage>
</organism>
<reference evidence="1 2" key="1">
    <citation type="submission" date="2019-07" db="EMBL/GenBank/DDBJ databases">
        <title>Rufibacter sp. nov., isolated from lake sediment.</title>
        <authorList>
            <person name="Qu J.-H."/>
        </authorList>
    </citation>
    <scope>NUCLEOTIDE SEQUENCE [LARGE SCALE GENOMIC DNA]</scope>
    <source>
        <strain evidence="1 2">NBS58-1</strain>
    </source>
</reference>
<dbReference type="OrthoDB" id="853296at2"/>
<dbReference type="Proteomes" id="UP000324133">
    <property type="component" value="Unassembled WGS sequence"/>
</dbReference>